<dbReference type="KEGG" id="aalt:CC77DRAFT_143792"/>
<accession>A0A177DIW7</accession>
<dbReference type="OMA" id="CEWEENA"/>
<sequence>MVSETDVATAALAIAISALVIAAGQLIAQLFSTADGYRRCQPSVIGEWYKLVELKFRWSSFRYEVKVTTPHFVIRPMYSFKGRDSFLLDQKKPLPEFPWSLFRKNSRYLVPPHYAAALMDTSDSRLGTFTRDRMETYDMTEEDVPTWALLLDDVHRCQGHSFPSQDLESSMAPICITRKVRSWDFMPPDIVRPVSSTTLGCLITMAYRLGMTWSDFRLDEGKMRAIGNGQSFSTSIVRGMGLVVEYSGDWSYMGSWRGADRALSVVADKMTCGIIPAGPFVDRWDLRLRNAQSPTDLELNQLFSTLEIKEDAKVALEASLSHKDPAHRLPGFTDVMGLWCDWIPPRNLPSNKIDNPFPFPLTTMGEIPESRHVWRSELRKQESSLSDTCKLVLQFYDRWEFKNPQGFLNNYRLKGTSDPELDFFKEAFDDTTAYLGGHMEVIKEGLISSVYDLLISVHISINSRSVEQAEENIKNNAARRLDSPPNHMDPIFQERAYIYTENIPKFVEEMRRSEFHDPKKNISYEDVWWILMMRLHSWTMSVNWVDDRGGVKIPSEYYYSLARVYIM</sequence>
<evidence type="ECO:0000313" key="2">
    <source>
        <dbReference type="Proteomes" id="UP000077248"/>
    </source>
</evidence>
<dbReference type="Proteomes" id="UP000077248">
    <property type="component" value="Unassembled WGS sequence"/>
</dbReference>
<evidence type="ECO:0000313" key="1">
    <source>
        <dbReference type="EMBL" id="OAG19864.1"/>
    </source>
</evidence>
<keyword evidence="2" id="KW-1185">Reference proteome</keyword>
<name>A0A177DIW7_ALTAL</name>
<gene>
    <name evidence="1" type="ORF">CC77DRAFT_143792</name>
</gene>
<dbReference type="AlphaFoldDB" id="A0A177DIW7"/>
<dbReference type="RefSeq" id="XP_018385285.1">
    <property type="nucleotide sequence ID" value="XM_018530258.1"/>
</dbReference>
<dbReference type="EMBL" id="KV441480">
    <property type="protein sequence ID" value="OAG19864.1"/>
    <property type="molecule type" value="Genomic_DNA"/>
</dbReference>
<proteinExistence type="predicted"/>
<dbReference type="VEuPathDB" id="FungiDB:CC77DRAFT_143792"/>
<dbReference type="GeneID" id="29115852"/>
<protein>
    <submittedName>
        <fullName evidence="1">Uncharacterized protein</fullName>
    </submittedName>
</protein>
<organism evidence="1 2">
    <name type="scientific">Alternaria alternata</name>
    <name type="common">Alternaria rot fungus</name>
    <name type="synonym">Torula alternata</name>
    <dbReference type="NCBI Taxonomy" id="5599"/>
    <lineage>
        <taxon>Eukaryota</taxon>
        <taxon>Fungi</taxon>
        <taxon>Dikarya</taxon>
        <taxon>Ascomycota</taxon>
        <taxon>Pezizomycotina</taxon>
        <taxon>Dothideomycetes</taxon>
        <taxon>Pleosporomycetidae</taxon>
        <taxon>Pleosporales</taxon>
        <taxon>Pleosporineae</taxon>
        <taxon>Pleosporaceae</taxon>
        <taxon>Alternaria</taxon>
        <taxon>Alternaria sect. Alternaria</taxon>
        <taxon>Alternaria alternata complex</taxon>
    </lineage>
</organism>
<reference evidence="1 2" key="1">
    <citation type="submission" date="2016-05" db="EMBL/GenBank/DDBJ databases">
        <title>Comparative analysis of secretome profiles of manganese(II)-oxidizing ascomycete fungi.</title>
        <authorList>
            <consortium name="DOE Joint Genome Institute"/>
            <person name="Zeiner C.A."/>
            <person name="Purvine S.O."/>
            <person name="Zink E.M."/>
            <person name="Wu S."/>
            <person name="Pasa-Tolic L."/>
            <person name="Chaput D.L."/>
            <person name="Haridas S."/>
            <person name="Grigoriev I.V."/>
            <person name="Santelli C.M."/>
            <person name="Hansel C.M."/>
        </authorList>
    </citation>
    <scope>NUCLEOTIDE SEQUENCE [LARGE SCALE GENOMIC DNA]</scope>
    <source>
        <strain evidence="1 2">SRC1lrK2f</strain>
    </source>
</reference>